<feature type="transmembrane region" description="Helical" evidence="10">
    <location>
        <begin position="153"/>
        <end position="170"/>
    </location>
</feature>
<keyword evidence="13" id="KW-0614">Plasmid</keyword>
<keyword evidence="4" id="KW-0997">Cell inner membrane</keyword>
<accession>A0AAJ5ZF60</accession>
<evidence type="ECO:0000256" key="9">
    <source>
        <dbReference type="RuleBase" id="RU003794"/>
    </source>
</evidence>
<comment type="catalytic activity">
    <reaction evidence="9">
        <text>Typically cleaves a -Gly-|-Phe- bond to release an N-terminal, basic peptide of 5-8 residues from type IV prepilin, and then N-methylates the new N-terminal amino group, the methyl donor being S-adenosyl-L-methionine.</text>
        <dbReference type="EC" id="3.4.23.43"/>
    </reaction>
</comment>
<feature type="transmembrane region" description="Helical" evidence="10">
    <location>
        <begin position="216"/>
        <end position="241"/>
    </location>
</feature>
<dbReference type="GO" id="GO:0008168">
    <property type="term" value="F:methyltransferase activity"/>
    <property type="evidence" value="ECO:0007669"/>
    <property type="project" value="UniProtKB-KW"/>
</dbReference>
<keyword evidence="9" id="KW-0511">Multifunctional enzyme</keyword>
<dbReference type="InterPro" id="IPR010627">
    <property type="entry name" value="Prepilin_pept_A24_N"/>
</dbReference>
<dbReference type="Gene3D" id="1.20.120.1220">
    <property type="match status" value="1"/>
</dbReference>
<feature type="transmembrane region" description="Helical" evidence="10">
    <location>
        <begin position="13"/>
        <end position="34"/>
    </location>
</feature>
<gene>
    <name evidence="13" type="ORF">P5S46_22010</name>
</gene>
<evidence type="ECO:0000256" key="6">
    <source>
        <dbReference type="ARBA" id="ARBA00022989"/>
    </source>
</evidence>
<evidence type="ECO:0000259" key="11">
    <source>
        <dbReference type="Pfam" id="PF01478"/>
    </source>
</evidence>
<evidence type="ECO:0000256" key="8">
    <source>
        <dbReference type="RuleBase" id="RU003793"/>
    </source>
</evidence>
<evidence type="ECO:0000313" key="14">
    <source>
        <dbReference type="Proteomes" id="UP001218423"/>
    </source>
</evidence>
<evidence type="ECO:0000256" key="5">
    <source>
        <dbReference type="ARBA" id="ARBA00022692"/>
    </source>
</evidence>
<dbReference type="GO" id="GO:0004190">
    <property type="term" value="F:aspartic-type endopeptidase activity"/>
    <property type="evidence" value="ECO:0007669"/>
    <property type="project" value="UniProtKB-EC"/>
</dbReference>
<evidence type="ECO:0000256" key="3">
    <source>
        <dbReference type="ARBA" id="ARBA00022475"/>
    </source>
</evidence>
<dbReference type="GO" id="GO:0032259">
    <property type="term" value="P:methylation"/>
    <property type="evidence" value="ECO:0007669"/>
    <property type="project" value="UniProtKB-KW"/>
</dbReference>
<protein>
    <recommendedName>
        <fullName evidence="9">Prepilin leader peptidase/N-methyltransferase</fullName>
        <ecNumber evidence="9">2.1.1.-</ecNumber>
        <ecNumber evidence="9">3.4.23.43</ecNumber>
    </recommendedName>
</protein>
<dbReference type="EMBL" id="CP120943">
    <property type="protein sequence ID" value="WFG00173.1"/>
    <property type="molecule type" value="Genomic_DNA"/>
</dbReference>
<keyword evidence="9" id="KW-0378">Hydrolase</keyword>
<dbReference type="EC" id="2.1.1.-" evidence="9"/>
<geneLocation type="plasmid" evidence="13 14">
    <name>pAC1520</name>
</geneLocation>
<dbReference type="EC" id="3.4.23.43" evidence="9"/>
<dbReference type="GO" id="GO:0005886">
    <property type="term" value="C:plasma membrane"/>
    <property type="evidence" value="ECO:0007669"/>
    <property type="project" value="UniProtKB-SubCell"/>
</dbReference>
<comment type="subcellular location">
    <subcellularLocation>
        <location evidence="1">Cell inner membrane</location>
        <topology evidence="1">Multi-pass membrane protein</topology>
    </subcellularLocation>
    <subcellularLocation>
        <location evidence="9">Cell membrane</location>
        <topology evidence="9">Multi-pass membrane protein</topology>
    </subcellularLocation>
</comment>
<reference evidence="13" key="1">
    <citation type="submission" date="2023-03" db="EMBL/GenBank/DDBJ databases">
        <title>Aeromonas caviae strain AC1520.</title>
        <authorList>
            <person name="Xie T."/>
            <person name="Zhang Q."/>
            <person name="Deng J."/>
            <person name="Li X."/>
        </authorList>
    </citation>
    <scope>NUCLEOTIDE SEQUENCE</scope>
    <source>
        <strain evidence="13">AC1520</strain>
        <plasmid evidence="13">pAC1520</plasmid>
    </source>
</reference>
<sequence length="266" mass="29233">MTDMLFLLQHDPAYLNVCVTFFALVAGSFLNAAAHRLPILWGFITVSPPAPPGRFSMMGRSQCPHCDYVIPWYQNIPVISYLMLGGRCHQCNAPIPRRYLFVELLTPLIAFMLADHFGPEFGLVLLGGVLLLSWLLILMALIDFNTLMVPRPLNLALIFGGVIWHTLHARELPIDFVSGAILGYLMLSAISWCAGKFFGQQAMGGGDVLMFAGTGAWVGLNNVVDALWLSAVVGLALWFVLKRPLHIPFAPAIGLTTFSLFLVNFG</sequence>
<name>A0AAJ5ZF60_AERCA</name>
<dbReference type="PRINTS" id="PR00864">
    <property type="entry name" value="PREPILNPTASE"/>
</dbReference>
<dbReference type="PANTHER" id="PTHR30487:SF0">
    <property type="entry name" value="PREPILIN LEADER PEPTIDASE_N-METHYLTRANSFERASE-RELATED"/>
    <property type="match status" value="1"/>
</dbReference>
<dbReference type="Pfam" id="PF01478">
    <property type="entry name" value="Peptidase_A24"/>
    <property type="match status" value="1"/>
</dbReference>
<keyword evidence="6 10" id="KW-1133">Transmembrane helix</keyword>
<dbReference type="GO" id="GO:0006465">
    <property type="term" value="P:signal peptide processing"/>
    <property type="evidence" value="ECO:0007669"/>
    <property type="project" value="TreeGrafter"/>
</dbReference>
<evidence type="ECO:0000256" key="1">
    <source>
        <dbReference type="ARBA" id="ARBA00004429"/>
    </source>
</evidence>
<evidence type="ECO:0000256" key="2">
    <source>
        <dbReference type="ARBA" id="ARBA00005801"/>
    </source>
</evidence>
<organism evidence="13 14">
    <name type="scientific">Aeromonas caviae</name>
    <name type="common">Aeromonas punctata</name>
    <dbReference type="NCBI Taxonomy" id="648"/>
    <lineage>
        <taxon>Bacteria</taxon>
        <taxon>Pseudomonadati</taxon>
        <taxon>Pseudomonadota</taxon>
        <taxon>Gammaproteobacteria</taxon>
        <taxon>Aeromonadales</taxon>
        <taxon>Aeromonadaceae</taxon>
        <taxon>Aeromonas</taxon>
    </lineage>
</organism>
<keyword evidence="9" id="KW-0489">Methyltransferase</keyword>
<feature type="transmembrane region" description="Helical" evidence="10">
    <location>
        <begin position="176"/>
        <end position="195"/>
    </location>
</feature>
<dbReference type="Proteomes" id="UP001218423">
    <property type="component" value="Plasmid pAC1520"/>
</dbReference>
<proteinExistence type="inferred from homology"/>
<dbReference type="InterPro" id="IPR014032">
    <property type="entry name" value="Peptidase_A24A_bac"/>
</dbReference>
<evidence type="ECO:0000256" key="4">
    <source>
        <dbReference type="ARBA" id="ARBA00022519"/>
    </source>
</evidence>
<evidence type="ECO:0000256" key="7">
    <source>
        <dbReference type="ARBA" id="ARBA00023136"/>
    </source>
</evidence>
<evidence type="ECO:0000259" key="12">
    <source>
        <dbReference type="Pfam" id="PF06750"/>
    </source>
</evidence>
<keyword evidence="7 10" id="KW-0472">Membrane</keyword>
<evidence type="ECO:0000313" key="13">
    <source>
        <dbReference type="EMBL" id="WFG00173.1"/>
    </source>
</evidence>
<keyword evidence="9" id="KW-0645">Protease</keyword>
<feature type="transmembrane region" description="Helical" evidence="10">
    <location>
        <begin position="123"/>
        <end position="141"/>
    </location>
</feature>
<feature type="domain" description="Prepilin type IV endopeptidase peptidase" evidence="11">
    <location>
        <begin position="130"/>
        <end position="238"/>
    </location>
</feature>
<evidence type="ECO:0000256" key="10">
    <source>
        <dbReference type="SAM" id="Phobius"/>
    </source>
</evidence>
<keyword evidence="5 9" id="KW-0812">Transmembrane</keyword>
<dbReference type="InterPro" id="IPR050882">
    <property type="entry name" value="Prepilin_peptidase/N-MTase"/>
</dbReference>
<dbReference type="RefSeq" id="WP_128341363.1">
    <property type="nucleotide sequence ID" value="NZ_CAWOMG010000111.1"/>
</dbReference>
<dbReference type="Pfam" id="PF06750">
    <property type="entry name" value="A24_N_bact"/>
    <property type="match status" value="1"/>
</dbReference>
<feature type="transmembrane region" description="Helical" evidence="10">
    <location>
        <begin position="247"/>
        <end position="265"/>
    </location>
</feature>
<keyword evidence="3" id="KW-1003">Cell membrane</keyword>
<feature type="domain" description="Prepilin peptidase A24 N-terminal" evidence="12">
    <location>
        <begin position="22"/>
        <end position="115"/>
    </location>
</feature>
<comment type="similarity">
    <text evidence="2 8">Belongs to the peptidase A24 family.</text>
</comment>
<keyword evidence="9" id="KW-0808">Transferase</keyword>
<dbReference type="AlphaFoldDB" id="A0AAJ5ZF60"/>
<dbReference type="PANTHER" id="PTHR30487">
    <property type="entry name" value="TYPE 4 PREPILIN-LIKE PROTEINS LEADER PEPTIDE-PROCESSING ENZYME"/>
    <property type="match status" value="1"/>
</dbReference>
<comment type="function">
    <text evidence="9">Plays an essential role in type IV pili and type II pseudopili formation by proteolytically removing the leader sequence from substrate proteins and subsequently monomethylating the alpha-amino group of the newly exposed N-terminal phenylalanine.</text>
</comment>
<dbReference type="InterPro" id="IPR000045">
    <property type="entry name" value="Prepilin_IV_endopep_pep"/>
</dbReference>